<evidence type="ECO:0000259" key="1">
    <source>
        <dbReference type="Pfam" id="PF01208"/>
    </source>
</evidence>
<proteinExistence type="predicted"/>
<gene>
    <name evidence="3" type="ORF">BEH84_02965</name>
    <name evidence="2" type="ORF">BEI61_00704</name>
</gene>
<dbReference type="InterPro" id="IPR052024">
    <property type="entry name" value="Methanogen_methyltrans"/>
</dbReference>
<evidence type="ECO:0000313" key="4">
    <source>
        <dbReference type="Proteomes" id="UP000094067"/>
    </source>
</evidence>
<organism evidence="3 5">
    <name type="scientific">Eisenbergiella tayi</name>
    <dbReference type="NCBI Taxonomy" id="1432052"/>
    <lineage>
        <taxon>Bacteria</taxon>
        <taxon>Bacillati</taxon>
        <taxon>Bacillota</taxon>
        <taxon>Clostridia</taxon>
        <taxon>Lachnospirales</taxon>
        <taxon>Lachnospiraceae</taxon>
        <taxon>Eisenbergiella</taxon>
    </lineage>
</organism>
<dbReference type="PANTHER" id="PTHR47099:SF1">
    <property type="entry name" value="METHYLCOBAMIDE:COM METHYLTRANSFERASE MTBA"/>
    <property type="match status" value="1"/>
</dbReference>
<dbReference type="PATRIC" id="fig|1432052.3.peg.3275"/>
<dbReference type="SUPFAM" id="SSF51726">
    <property type="entry name" value="UROD/MetE-like"/>
    <property type="match status" value="1"/>
</dbReference>
<evidence type="ECO:0000313" key="5">
    <source>
        <dbReference type="Proteomes" id="UP000095003"/>
    </source>
</evidence>
<dbReference type="RefSeq" id="WP_069151254.1">
    <property type="nucleotide sequence ID" value="NZ_DBFYTC010000054.1"/>
</dbReference>
<feature type="domain" description="Uroporphyrinogen decarboxylase (URO-D)" evidence="1">
    <location>
        <begin position="70"/>
        <end position="317"/>
    </location>
</feature>
<dbReference type="InterPro" id="IPR038071">
    <property type="entry name" value="UROD/MetE-like_sf"/>
</dbReference>
<dbReference type="GO" id="GO:0006779">
    <property type="term" value="P:porphyrin-containing compound biosynthetic process"/>
    <property type="evidence" value="ECO:0007669"/>
    <property type="project" value="InterPro"/>
</dbReference>
<accession>A0A1E3AQY1</accession>
<dbReference type="GeneID" id="93303321"/>
<sequence length="318" mass="36248">MNKKMRVLAALENRETDHVPAAFWFHFPAEKAEGQACVDAHLQWYRDTDQDFIKIMCDGYFGYPNETLEKLADVSELYKMKPLGENHPFIREQIERAAAIVKAADGECCVFYNVFCPLSFFRLQTSWEKMMECMKADPEAMKYACGVIAQDAKALVKGLIEEAGCDGIYYCVQNAETFRFTAEEYRRLVTPSDKDVLDYANTLSTHNILHCCGWGGDKNRVEVWQDYEAAAINWAVYVEDMDIPSGRQFFAGKPALGGFDNRKEGILYSGKEEEIRKFTRELIETCGKKGFLLGADCTIPSDLPVEHIHWVLETARSM</sequence>
<protein>
    <submittedName>
        <fullName evidence="3">Uroporphyrinogen decarboxylase (URO-D)</fullName>
    </submittedName>
</protein>
<comment type="caution">
    <text evidence="3">The sequence shown here is derived from an EMBL/GenBank/DDBJ whole genome shotgun (WGS) entry which is preliminary data.</text>
</comment>
<dbReference type="EMBL" id="MCGI01000003">
    <property type="protein sequence ID" value="ODM10536.1"/>
    <property type="molecule type" value="Genomic_DNA"/>
</dbReference>
<dbReference type="AlphaFoldDB" id="A0A1E3AQY1"/>
<dbReference type="Gene3D" id="3.20.20.210">
    <property type="match status" value="1"/>
</dbReference>
<dbReference type="Proteomes" id="UP000095003">
    <property type="component" value="Unassembled WGS sequence"/>
</dbReference>
<evidence type="ECO:0000313" key="3">
    <source>
        <dbReference type="EMBL" id="ODM10536.1"/>
    </source>
</evidence>
<reference evidence="4 5" key="1">
    <citation type="submission" date="2016-07" db="EMBL/GenBank/DDBJ databases">
        <title>Characterization of isolates of Eisenbergiella tayi derived from blood cultures, using whole genome sequencing.</title>
        <authorList>
            <person name="Burdz T."/>
            <person name="Wiebe D."/>
            <person name="Huynh C."/>
            <person name="Bernard K."/>
        </authorList>
    </citation>
    <scope>NUCLEOTIDE SEQUENCE [LARGE SCALE GENOMIC DNA]</scope>
    <source>
        <strain evidence="2 4">NML 110608</strain>
        <strain evidence="3 5">NML 120489</strain>
    </source>
</reference>
<evidence type="ECO:0000313" key="2">
    <source>
        <dbReference type="EMBL" id="ODM09075.1"/>
    </source>
</evidence>
<dbReference type="InterPro" id="IPR000257">
    <property type="entry name" value="Uroporphyrinogen_deCOase"/>
</dbReference>
<dbReference type="PANTHER" id="PTHR47099">
    <property type="entry name" value="METHYLCOBAMIDE:COM METHYLTRANSFERASE MTBA"/>
    <property type="match status" value="1"/>
</dbReference>
<dbReference type="EMBL" id="MCGH01000001">
    <property type="protein sequence ID" value="ODM09075.1"/>
    <property type="molecule type" value="Genomic_DNA"/>
</dbReference>
<dbReference type="Pfam" id="PF01208">
    <property type="entry name" value="URO-D"/>
    <property type="match status" value="1"/>
</dbReference>
<name>A0A1E3AQY1_9FIRM</name>
<dbReference type="Proteomes" id="UP000094067">
    <property type="component" value="Unassembled WGS sequence"/>
</dbReference>
<dbReference type="GO" id="GO:0004853">
    <property type="term" value="F:uroporphyrinogen decarboxylase activity"/>
    <property type="evidence" value="ECO:0007669"/>
    <property type="project" value="InterPro"/>
</dbReference>